<evidence type="ECO:0000313" key="2">
    <source>
        <dbReference type="EMBL" id="SUJ19310.1"/>
    </source>
</evidence>
<evidence type="ECO:0000313" key="3">
    <source>
        <dbReference type="Proteomes" id="UP000254893"/>
    </source>
</evidence>
<dbReference type="EMBL" id="UGYW01000002">
    <property type="protein sequence ID" value="SUJ19310.1"/>
    <property type="molecule type" value="Genomic_DNA"/>
</dbReference>
<keyword evidence="1" id="KW-0472">Membrane</keyword>
<accession>A0A380CGS4</accession>
<name>A0A380CGS4_SPHSI</name>
<feature type="transmembrane region" description="Helical" evidence="1">
    <location>
        <begin position="213"/>
        <end position="234"/>
    </location>
</feature>
<dbReference type="InterPro" id="IPR022134">
    <property type="entry name" value="DUF3667"/>
</dbReference>
<feature type="transmembrane region" description="Helical" evidence="1">
    <location>
        <begin position="74"/>
        <end position="95"/>
    </location>
</feature>
<gene>
    <name evidence="2" type="ORF">NCTC11388_02877</name>
</gene>
<proteinExistence type="predicted"/>
<evidence type="ECO:0000256" key="1">
    <source>
        <dbReference type="SAM" id="Phobius"/>
    </source>
</evidence>
<feature type="transmembrane region" description="Helical" evidence="1">
    <location>
        <begin position="124"/>
        <end position="143"/>
    </location>
</feature>
<keyword evidence="1" id="KW-0812">Transmembrane</keyword>
<dbReference type="Proteomes" id="UP000254893">
    <property type="component" value="Unassembled WGS sequence"/>
</dbReference>
<dbReference type="AlphaFoldDB" id="A0A380CGS4"/>
<organism evidence="2 3">
    <name type="scientific">Sphingobacterium spiritivorum</name>
    <name type="common">Flavobacterium spiritivorum</name>
    <dbReference type="NCBI Taxonomy" id="258"/>
    <lineage>
        <taxon>Bacteria</taxon>
        <taxon>Pseudomonadati</taxon>
        <taxon>Bacteroidota</taxon>
        <taxon>Sphingobacteriia</taxon>
        <taxon>Sphingobacteriales</taxon>
        <taxon>Sphingobacteriaceae</taxon>
        <taxon>Sphingobacterium</taxon>
    </lineage>
</organism>
<protein>
    <submittedName>
        <fullName evidence="2">Protein of uncharacterized function (DUF3667)</fullName>
    </submittedName>
</protein>
<reference evidence="2 3" key="1">
    <citation type="submission" date="2018-06" db="EMBL/GenBank/DDBJ databases">
        <authorList>
            <consortium name="Pathogen Informatics"/>
            <person name="Doyle S."/>
        </authorList>
    </citation>
    <scope>NUCLEOTIDE SEQUENCE [LARGE SCALE GENOMIC DNA]</scope>
    <source>
        <strain evidence="2 3">NCTC11388</strain>
    </source>
</reference>
<keyword evidence="1" id="KW-1133">Transmembrane helix</keyword>
<dbReference type="Pfam" id="PF12412">
    <property type="entry name" value="DUF3667"/>
    <property type="match status" value="1"/>
</dbReference>
<feature type="transmembrane region" description="Helical" evidence="1">
    <location>
        <begin position="180"/>
        <end position="201"/>
    </location>
</feature>
<feature type="transmembrane region" description="Helical" evidence="1">
    <location>
        <begin position="150"/>
        <end position="174"/>
    </location>
</feature>
<sequence length="240" mass="27304">MAENCRNCNALITGNYCSDCGQKVKLDRINGHYIKHEIEHVLHFEKGILYTIKALLLHPGASVREFISENRNRLVKPIIFIVITSLIYSLTAHFFHIEEGYINIEDAKKASTVNYLNQWVQGHYGYANLIMGIFIAAWVRLFFRKYDVNFYEIIILLCFVIGIEMLLCAIFALLEGVTHLPLLPVASVIALIYTTWGIGNFFGKKAVNYLKAFFAYVLGTVSFSVAILFIGTMVDLLLKH</sequence>
<dbReference type="RefSeq" id="WP_115170614.1">
    <property type="nucleotide sequence ID" value="NZ_UGYW01000002.1"/>
</dbReference>